<dbReference type="RefSeq" id="XP_012209682.1">
    <property type="nucleotide sequence ID" value="XM_012354292.1"/>
</dbReference>
<gene>
    <name evidence="1" type="ORF">SPRG_21402</name>
</gene>
<organism evidence="1 2">
    <name type="scientific">Saprolegnia parasitica (strain CBS 223.65)</name>
    <dbReference type="NCBI Taxonomy" id="695850"/>
    <lineage>
        <taxon>Eukaryota</taxon>
        <taxon>Sar</taxon>
        <taxon>Stramenopiles</taxon>
        <taxon>Oomycota</taxon>
        <taxon>Saprolegniomycetes</taxon>
        <taxon>Saprolegniales</taxon>
        <taxon>Saprolegniaceae</taxon>
        <taxon>Saprolegnia</taxon>
    </lineage>
</organism>
<name>A0A067BYI0_SAPPC</name>
<dbReference type="KEGG" id="spar:SPRG_21402"/>
<dbReference type="AlphaFoldDB" id="A0A067BYI0"/>
<protein>
    <submittedName>
        <fullName evidence="1">Uncharacterized protein</fullName>
    </submittedName>
</protein>
<dbReference type="GeneID" id="24142151"/>
<dbReference type="Proteomes" id="UP000030745">
    <property type="component" value="Unassembled WGS sequence"/>
</dbReference>
<proteinExistence type="predicted"/>
<keyword evidence="2" id="KW-1185">Reference proteome</keyword>
<reference evidence="1 2" key="1">
    <citation type="journal article" date="2013" name="PLoS Genet.">
        <title>Distinctive expansion of potential virulence genes in the genome of the oomycete fish pathogen Saprolegnia parasitica.</title>
        <authorList>
            <person name="Jiang R.H."/>
            <person name="de Bruijn I."/>
            <person name="Haas B.J."/>
            <person name="Belmonte R."/>
            <person name="Lobach L."/>
            <person name="Christie J."/>
            <person name="van den Ackerveken G."/>
            <person name="Bottin A."/>
            <person name="Bulone V."/>
            <person name="Diaz-Moreno S.M."/>
            <person name="Dumas B."/>
            <person name="Fan L."/>
            <person name="Gaulin E."/>
            <person name="Govers F."/>
            <person name="Grenville-Briggs L.J."/>
            <person name="Horner N.R."/>
            <person name="Levin J.Z."/>
            <person name="Mammella M."/>
            <person name="Meijer H.J."/>
            <person name="Morris P."/>
            <person name="Nusbaum C."/>
            <person name="Oome S."/>
            <person name="Phillips A.J."/>
            <person name="van Rooyen D."/>
            <person name="Rzeszutek E."/>
            <person name="Saraiva M."/>
            <person name="Secombes C.J."/>
            <person name="Seidl M.F."/>
            <person name="Snel B."/>
            <person name="Stassen J.H."/>
            <person name="Sykes S."/>
            <person name="Tripathy S."/>
            <person name="van den Berg H."/>
            <person name="Vega-Arreguin J.C."/>
            <person name="Wawra S."/>
            <person name="Young S.K."/>
            <person name="Zeng Q."/>
            <person name="Dieguez-Uribeondo J."/>
            <person name="Russ C."/>
            <person name="Tyler B.M."/>
            <person name="van West P."/>
        </authorList>
    </citation>
    <scope>NUCLEOTIDE SEQUENCE [LARGE SCALE GENOMIC DNA]</scope>
    <source>
        <strain evidence="1 2">CBS 223.65</strain>
    </source>
</reference>
<evidence type="ECO:0000313" key="2">
    <source>
        <dbReference type="Proteomes" id="UP000030745"/>
    </source>
</evidence>
<dbReference type="OrthoDB" id="69314at2759"/>
<evidence type="ECO:0000313" key="1">
    <source>
        <dbReference type="EMBL" id="KDO19617.1"/>
    </source>
</evidence>
<accession>A0A067BYI0</accession>
<dbReference type="EMBL" id="KK583341">
    <property type="protein sequence ID" value="KDO19617.1"/>
    <property type="molecule type" value="Genomic_DNA"/>
</dbReference>
<dbReference type="VEuPathDB" id="FungiDB:SPRG_21402"/>
<sequence>MTAGEQSSLESYSRFECSTDTGLVPGDRIEHATIQQGLRRQGNLLGEWIQNHPDLKAQNPMIYVVNRNALQDEWHYNWKGSASKILRQTSHVLKSYIFQNVQDSISQRYLVVVGCAISTPFTLARFAAPEAIAQPEMRVLSSGSIENCHIVACECKVEPMFKDKYIRCNKTNGRKELRCFPHCCPRHTPHSSCGGKIVVHCDLSMRNQLPVHYFAAYGRFEVVGEQTFELGHIVSMQALEDGVPKTHNSLGDWFLGSRSPSRVCYPTFVEFTFNDAAKHYWPYNWHGSAAKEKRKLRHLFVVYLFEKRLREESVEMPIDLKVIALVQSPSFHLISYRCNNYQSVGAGSKNNPKLPHMPLDDDDARAKRFRFNEQQGPTC</sequence>